<dbReference type="RefSeq" id="WP_271339623.1">
    <property type="nucleotide sequence ID" value="NZ_JAQKAB010000002.1"/>
</dbReference>
<name>A0ABT4X0F3_9BACI</name>
<accession>A0ABT4X0F3</accession>
<keyword evidence="4" id="KW-1185">Reference proteome</keyword>
<dbReference type="Pfam" id="PF12945">
    <property type="entry name" value="PilZNR"/>
    <property type="match status" value="1"/>
</dbReference>
<evidence type="ECO:0000259" key="2">
    <source>
        <dbReference type="Pfam" id="PF12945"/>
    </source>
</evidence>
<feature type="domain" description="PilZ" evidence="1">
    <location>
        <begin position="100"/>
        <end position="208"/>
    </location>
</feature>
<evidence type="ECO:0000259" key="1">
    <source>
        <dbReference type="Pfam" id="PF07238"/>
    </source>
</evidence>
<dbReference type="Pfam" id="PF07238">
    <property type="entry name" value="PilZ"/>
    <property type="match status" value="1"/>
</dbReference>
<dbReference type="Gene3D" id="2.40.10.220">
    <property type="entry name" value="predicted glycosyltransferase like domains"/>
    <property type="match status" value="1"/>
</dbReference>
<dbReference type="SUPFAM" id="SSF141371">
    <property type="entry name" value="PilZ domain-like"/>
    <property type="match status" value="1"/>
</dbReference>
<organism evidence="3 4">
    <name type="scientific">Bacillus changyiensis</name>
    <dbReference type="NCBI Taxonomy" id="3004103"/>
    <lineage>
        <taxon>Bacteria</taxon>
        <taxon>Bacillati</taxon>
        <taxon>Bacillota</taxon>
        <taxon>Bacilli</taxon>
        <taxon>Bacillales</taxon>
        <taxon>Bacillaceae</taxon>
        <taxon>Bacillus</taxon>
    </lineage>
</organism>
<protein>
    <submittedName>
        <fullName evidence="3">PilZ domain-containing protein</fullName>
    </submittedName>
</protein>
<proteinExistence type="predicted"/>
<feature type="domain" description="Type III secretion system flagellar brake protein YcgR PilZN" evidence="2">
    <location>
        <begin position="4"/>
        <end position="91"/>
    </location>
</feature>
<dbReference type="InterPro" id="IPR009926">
    <property type="entry name" value="T3SS_YcgR_PilZN"/>
</dbReference>
<dbReference type="Proteomes" id="UP001211894">
    <property type="component" value="Unassembled WGS sequence"/>
</dbReference>
<evidence type="ECO:0000313" key="4">
    <source>
        <dbReference type="Proteomes" id="UP001211894"/>
    </source>
</evidence>
<gene>
    <name evidence="3" type="ORF">PJ311_04010</name>
</gene>
<sequence>MLSLGDIIIIEFENENQEDVIAKSKVSSIEENVLRVQYPVNEETGRTVIIPTNTIVTIHFVNKKRVPYKFTSVIQGREIHSNIHVLTMYLPEEDQMAKIQRRQFFRVNATLPVTVRSYGSGSIFKTYTANISAGGAALFIEDTQKHEPEKDLNLSISLPNEEHDETVISVHAQVKRIYLDRRTNKQIMTVEFIMMNEHDKQTFVQYCIKCQLLEKRKLKSESE</sequence>
<reference evidence="3 4" key="1">
    <citation type="submission" date="2023-01" db="EMBL/GenBank/DDBJ databases">
        <title>Bacillus changyiensis sp. nov., isolated from a coastal deposit.</title>
        <authorList>
            <person name="Xiao G."/>
            <person name="Lai Q."/>
            <person name="Hu Z."/>
            <person name="Shao Z."/>
        </authorList>
    </citation>
    <scope>NUCLEOTIDE SEQUENCE [LARGE SCALE GENOMIC DNA]</scope>
    <source>
        <strain evidence="3 4">CLL-7-23</strain>
    </source>
</reference>
<comment type="caution">
    <text evidence="3">The sequence shown here is derived from an EMBL/GenBank/DDBJ whole genome shotgun (WGS) entry which is preliminary data.</text>
</comment>
<dbReference type="EMBL" id="JAQKAB010000002">
    <property type="protein sequence ID" value="MDA7025775.1"/>
    <property type="molecule type" value="Genomic_DNA"/>
</dbReference>
<dbReference type="InterPro" id="IPR009875">
    <property type="entry name" value="PilZ_domain"/>
</dbReference>
<evidence type="ECO:0000313" key="3">
    <source>
        <dbReference type="EMBL" id="MDA7025775.1"/>
    </source>
</evidence>